<keyword evidence="2" id="KW-0812">Transmembrane</keyword>
<keyword evidence="2" id="KW-0472">Membrane</keyword>
<dbReference type="EMBL" id="RQVR01000035">
    <property type="protein sequence ID" value="RRJ87673.1"/>
    <property type="molecule type" value="Genomic_DNA"/>
</dbReference>
<accession>A0A3P3W4D6</accession>
<gene>
    <name evidence="3" type="ORF">EG849_15260</name>
</gene>
<feature type="transmembrane region" description="Helical" evidence="2">
    <location>
        <begin position="76"/>
        <end position="100"/>
    </location>
</feature>
<name>A0A3P3W4D6_9FLAO</name>
<evidence type="ECO:0000256" key="2">
    <source>
        <dbReference type="SAM" id="Phobius"/>
    </source>
</evidence>
<keyword evidence="4" id="KW-1185">Reference proteome</keyword>
<dbReference type="RefSeq" id="WP_125014267.1">
    <property type="nucleotide sequence ID" value="NZ_RQVR01000035.1"/>
</dbReference>
<feature type="transmembrane region" description="Helical" evidence="2">
    <location>
        <begin position="28"/>
        <end position="48"/>
    </location>
</feature>
<keyword evidence="1" id="KW-0175">Coiled coil</keyword>
<dbReference type="Proteomes" id="UP000271937">
    <property type="component" value="Unassembled WGS sequence"/>
</dbReference>
<proteinExistence type="predicted"/>
<reference evidence="3 4" key="1">
    <citation type="submission" date="2018-11" db="EMBL/GenBank/DDBJ databases">
        <title>Flavobacterium sp. nov., YIM 102600 draft genome.</title>
        <authorList>
            <person name="Li G."/>
            <person name="Jiang Y."/>
        </authorList>
    </citation>
    <scope>NUCLEOTIDE SEQUENCE [LARGE SCALE GENOMIC DNA]</scope>
    <source>
        <strain evidence="3 4">YIM 102600</strain>
    </source>
</reference>
<evidence type="ECO:0000313" key="3">
    <source>
        <dbReference type="EMBL" id="RRJ87673.1"/>
    </source>
</evidence>
<evidence type="ECO:0000256" key="1">
    <source>
        <dbReference type="SAM" id="Coils"/>
    </source>
</evidence>
<evidence type="ECO:0000313" key="4">
    <source>
        <dbReference type="Proteomes" id="UP000271937"/>
    </source>
</evidence>
<sequence length="270" mass="31592">MTEEIEGIKANIGSIQNDIKNKFKLPIFLTYSVILVIYNWDILFYLAFQKKDALEKIEYVKTNFFTENFDRVWKPILLAILYSILFPFIQLLINFVVQFFKHQNNQITRKEEMDNANHSYNIQQQLSGKQSLQQLQNKIDELIIEKEQLITTNDSLISQLKKDNSDLLDSNSIFKSEFEKTAKAFLKEVNELTNEEKSTVIELITQLQKKENSFTVADLGKMAIFPQHAQKTLNLLQKFKITTNSNSTGYFVVTKYGSNFIEYFKSNYVK</sequence>
<organism evidence="3 4">
    <name type="scientific">Flavobacterium macacae</name>
    <dbReference type="NCBI Taxonomy" id="2488993"/>
    <lineage>
        <taxon>Bacteria</taxon>
        <taxon>Pseudomonadati</taxon>
        <taxon>Bacteroidota</taxon>
        <taxon>Flavobacteriia</taxon>
        <taxon>Flavobacteriales</taxon>
        <taxon>Flavobacteriaceae</taxon>
        <taxon>Flavobacterium</taxon>
    </lineage>
</organism>
<feature type="coiled-coil region" evidence="1">
    <location>
        <begin position="132"/>
        <end position="195"/>
    </location>
</feature>
<protein>
    <submittedName>
        <fullName evidence="3">Uncharacterized protein</fullName>
    </submittedName>
</protein>
<dbReference type="AlphaFoldDB" id="A0A3P3W4D6"/>
<keyword evidence="2" id="KW-1133">Transmembrane helix</keyword>
<comment type="caution">
    <text evidence="3">The sequence shown here is derived from an EMBL/GenBank/DDBJ whole genome shotgun (WGS) entry which is preliminary data.</text>
</comment>